<feature type="domain" description="Galectin" evidence="3">
    <location>
        <begin position="188"/>
        <end position="325"/>
    </location>
</feature>
<dbReference type="Proteomes" id="UP000786811">
    <property type="component" value="Unassembled WGS sequence"/>
</dbReference>
<dbReference type="AlphaFoldDB" id="A0A8J2HKK1"/>
<protein>
    <recommendedName>
        <fullName evidence="2">Galectin</fullName>
    </recommendedName>
</protein>
<organism evidence="4 5">
    <name type="scientific">Cotesia congregata</name>
    <name type="common">Parasitoid wasp</name>
    <name type="synonym">Apanteles congregatus</name>
    <dbReference type="NCBI Taxonomy" id="51543"/>
    <lineage>
        <taxon>Eukaryota</taxon>
        <taxon>Metazoa</taxon>
        <taxon>Ecdysozoa</taxon>
        <taxon>Arthropoda</taxon>
        <taxon>Hexapoda</taxon>
        <taxon>Insecta</taxon>
        <taxon>Pterygota</taxon>
        <taxon>Neoptera</taxon>
        <taxon>Endopterygota</taxon>
        <taxon>Hymenoptera</taxon>
        <taxon>Apocrita</taxon>
        <taxon>Ichneumonoidea</taxon>
        <taxon>Braconidae</taxon>
        <taxon>Microgastrinae</taxon>
        <taxon>Cotesia</taxon>
    </lineage>
</organism>
<dbReference type="Pfam" id="PF00337">
    <property type="entry name" value="Gal-bind_lectin"/>
    <property type="match status" value="2"/>
</dbReference>
<feature type="domain" description="Galectin" evidence="3">
    <location>
        <begin position="24"/>
        <end position="157"/>
    </location>
</feature>
<comment type="caution">
    <text evidence="4">The sequence shown here is derived from an EMBL/GenBank/DDBJ whole genome shotgun (WGS) entry which is preliminary data.</text>
</comment>
<dbReference type="InterPro" id="IPR044156">
    <property type="entry name" value="Galectin-like"/>
</dbReference>
<evidence type="ECO:0000313" key="4">
    <source>
        <dbReference type="EMBL" id="CAG5099986.1"/>
    </source>
</evidence>
<gene>
    <name evidence="4" type="ORF">HICCMSTLAB_LOCUS9327</name>
</gene>
<dbReference type="CDD" id="cd00070">
    <property type="entry name" value="GLECT"/>
    <property type="match status" value="2"/>
</dbReference>
<dbReference type="InterPro" id="IPR001079">
    <property type="entry name" value="Galectin_CRD"/>
</dbReference>
<dbReference type="PANTHER" id="PTHR11346">
    <property type="entry name" value="GALECTIN"/>
    <property type="match status" value="1"/>
</dbReference>
<accession>A0A8J2HKK1</accession>
<sequence length="332" mass="38277">MSNRDTALQNFILFDEETVSVNASNPVSPIQLEPTSAIIAIGYVPNYATRFAVNLTCHATGNIAFHLNPRLDRGYIVRNSKINGYWNEEETCSPFTSCSGLLQRNSYFHLVIFCSYKEFYVSINGKHFCTFAYRLPLESITNFEYDGDVEDIRIRLKRLYIYPDPKIIKSTLKLELTDQGPLTKPKVPSTIFIQDFNHGTRIFIKGRLKLLPQSFYVNLQSSPLMYPHPDIALHLNPRFYHGNRSPFVVMNCWKAGSWGHEERHEGHLSWAPGREFLLTIRCEYDGYIIWLNNKIIGEFKHRVDPTIVDTLLITGDIVLYELALKNLEEACE</sequence>
<evidence type="ECO:0000259" key="3">
    <source>
        <dbReference type="PROSITE" id="PS51304"/>
    </source>
</evidence>
<evidence type="ECO:0000313" key="5">
    <source>
        <dbReference type="Proteomes" id="UP000786811"/>
    </source>
</evidence>
<dbReference type="PROSITE" id="PS51304">
    <property type="entry name" value="GALECTIN"/>
    <property type="match status" value="2"/>
</dbReference>
<proteinExistence type="predicted"/>
<reference evidence="4" key="1">
    <citation type="submission" date="2021-04" db="EMBL/GenBank/DDBJ databases">
        <authorList>
            <person name="Chebbi M.A.C M."/>
        </authorList>
    </citation>
    <scope>NUCLEOTIDE SEQUENCE</scope>
</reference>
<dbReference type="GO" id="GO:0016936">
    <property type="term" value="F:galactoside binding"/>
    <property type="evidence" value="ECO:0007669"/>
    <property type="project" value="TreeGrafter"/>
</dbReference>
<keyword evidence="5" id="KW-1185">Reference proteome</keyword>
<dbReference type="SMART" id="SM00908">
    <property type="entry name" value="Gal-bind_lectin"/>
    <property type="match status" value="2"/>
</dbReference>
<dbReference type="PANTHER" id="PTHR11346:SF176">
    <property type="entry name" value="32 KDA BETA-GALACTOSIDE-BINDING LECTIN LEC-3"/>
    <property type="match status" value="1"/>
</dbReference>
<name>A0A8J2HKK1_COTCN</name>
<dbReference type="Gene3D" id="2.60.120.200">
    <property type="match status" value="2"/>
</dbReference>
<keyword evidence="1 2" id="KW-0430">Lectin</keyword>
<dbReference type="SMART" id="SM00276">
    <property type="entry name" value="GLECT"/>
    <property type="match status" value="2"/>
</dbReference>
<dbReference type="GO" id="GO:0030246">
    <property type="term" value="F:carbohydrate binding"/>
    <property type="evidence" value="ECO:0007669"/>
    <property type="project" value="UniProtKB-UniRule"/>
</dbReference>
<dbReference type="InterPro" id="IPR013320">
    <property type="entry name" value="ConA-like_dom_sf"/>
</dbReference>
<dbReference type="SUPFAM" id="SSF49899">
    <property type="entry name" value="Concanavalin A-like lectins/glucanases"/>
    <property type="match status" value="2"/>
</dbReference>
<dbReference type="EMBL" id="CAJNRD030001122">
    <property type="protein sequence ID" value="CAG5099986.1"/>
    <property type="molecule type" value="Genomic_DNA"/>
</dbReference>
<evidence type="ECO:0000256" key="2">
    <source>
        <dbReference type="RuleBase" id="RU102079"/>
    </source>
</evidence>
<evidence type="ECO:0000256" key="1">
    <source>
        <dbReference type="ARBA" id="ARBA00022734"/>
    </source>
</evidence>
<dbReference type="OrthoDB" id="5795596at2759"/>